<organism evidence="1 2">
    <name type="scientific">Ambispora gerdemannii</name>
    <dbReference type="NCBI Taxonomy" id="144530"/>
    <lineage>
        <taxon>Eukaryota</taxon>
        <taxon>Fungi</taxon>
        <taxon>Fungi incertae sedis</taxon>
        <taxon>Mucoromycota</taxon>
        <taxon>Glomeromycotina</taxon>
        <taxon>Glomeromycetes</taxon>
        <taxon>Archaeosporales</taxon>
        <taxon>Ambisporaceae</taxon>
        <taxon>Ambispora</taxon>
    </lineage>
</organism>
<accession>A0A9N8WBK9</accession>
<dbReference type="AlphaFoldDB" id="A0A9N8WBK9"/>
<proteinExistence type="predicted"/>
<gene>
    <name evidence="1" type="ORF">AGERDE_LOCUS3131</name>
</gene>
<reference evidence="1" key="1">
    <citation type="submission" date="2021-06" db="EMBL/GenBank/DDBJ databases">
        <authorList>
            <person name="Kallberg Y."/>
            <person name="Tangrot J."/>
            <person name="Rosling A."/>
        </authorList>
    </citation>
    <scope>NUCLEOTIDE SEQUENCE</scope>
    <source>
        <strain evidence="1">MT106</strain>
    </source>
</reference>
<dbReference type="EMBL" id="CAJVPL010000286">
    <property type="protein sequence ID" value="CAG8478921.1"/>
    <property type="molecule type" value="Genomic_DNA"/>
</dbReference>
<comment type="caution">
    <text evidence="1">The sequence shown here is derived from an EMBL/GenBank/DDBJ whole genome shotgun (WGS) entry which is preliminary data.</text>
</comment>
<evidence type="ECO:0000313" key="2">
    <source>
        <dbReference type="Proteomes" id="UP000789831"/>
    </source>
</evidence>
<dbReference type="Proteomes" id="UP000789831">
    <property type="component" value="Unassembled WGS sequence"/>
</dbReference>
<keyword evidence="2" id="KW-1185">Reference proteome</keyword>
<feature type="non-terminal residue" evidence="1">
    <location>
        <position position="1"/>
    </location>
</feature>
<sequence length="112" mass="12573">YEQDNKITSIVPQFNDPMNDKIGIGPSRINNQPGSGRLIIRSQNITAFSSSQIIHSNNHNVSQQQASTQQIEQINSTSLVESKEFPFTPPINERKEVLRMYFAGLIAALRNC</sequence>
<evidence type="ECO:0000313" key="1">
    <source>
        <dbReference type="EMBL" id="CAG8478921.1"/>
    </source>
</evidence>
<name>A0A9N8WBK9_9GLOM</name>
<protein>
    <submittedName>
        <fullName evidence="1">12153_t:CDS:1</fullName>
    </submittedName>
</protein>